<evidence type="ECO:0000259" key="1">
    <source>
        <dbReference type="Pfam" id="PF04843"/>
    </source>
</evidence>
<name>A0AAU9XME4_9CNID</name>
<protein>
    <recommendedName>
        <fullName evidence="1">Peptidase C76 domain-containing protein</fullName>
    </recommendedName>
</protein>
<gene>
    <name evidence="2" type="ORF">PMEA_00026851</name>
</gene>
<reference evidence="2 3" key="1">
    <citation type="submission" date="2022-05" db="EMBL/GenBank/DDBJ databases">
        <authorList>
            <consortium name="Genoscope - CEA"/>
            <person name="William W."/>
        </authorList>
    </citation>
    <scope>NUCLEOTIDE SEQUENCE [LARGE SCALE GENOMIC DNA]</scope>
</reference>
<dbReference type="SUPFAM" id="SSF54001">
    <property type="entry name" value="Cysteine proteinases"/>
    <property type="match status" value="1"/>
</dbReference>
<keyword evidence="3" id="KW-1185">Reference proteome</keyword>
<comment type="caution">
    <text evidence="2">The sequence shown here is derived from an EMBL/GenBank/DDBJ whole genome shotgun (WGS) entry which is preliminary data.</text>
</comment>
<dbReference type="InterPro" id="IPR038765">
    <property type="entry name" value="Papain-like_cys_pep_sf"/>
</dbReference>
<dbReference type="AlphaFoldDB" id="A0AAU9XME4"/>
<sequence>MYIDPSKTIMAPYSQANELVFGQNSGHQCVTMSLCSLIYNNKQGINSAHDLVSIMNTGNQLYSSLSRLTRQSFLMQTELPTLLNVFETDYELQYSERYTGTIHQEATIEGYQYCTSLDRAFQSLISENFNNFVLTIGCTAVAIYCQGNVGLNIRFLCKGYLW</sequence>
<evidence type="ECO:0000313" key="3">
    <source>
        <dbReference type="Proteomes" id="UP001159428"/>
    </source>
</evidence>
<organism evidence="2 3">
    <name type="scientific">Pocillopora meandrina</name>
    <dbReference type="NCBI Taxonomy" id="46732"/>
    <lineage>
        <taxon>Eukaryota</taxon>
        <taxon>Metazoa</taxon>
        <taxon>Cnidaria</taxon>
        <taxon>Anthozoa</taxon>
        <taxon>Hexacorallia</taxon>
        <taxon>Scleractinia</taxon>
        <taxon>Astrocoeniina</taxon>
        <taxon>Pocilloporidae</taxon>
        <taxon>Pocillopora</taxon>
    </lineage>
</organism>
<dbReference type="InterPro" id="IPR006928">
    <property type="entry name" value="Herpes_teg_USP"/>
</dbReference>
<dbReference type="Gene3D" id="3.90.70.120">
    <property type="match status" value="1"/>
</dbReference>
<proteinExistence type="predicted"/>
<feature type="domain" description="Peptidase C76" evidence="1">
    <location>
        <begin position="17"/>
        <end position="148"/>
    </location>
</feature>
<dbReference type="Pfam" id="PF04843">
    <property type="entry name" value="Herpes_teg_N"/>
    <property type="match status" value="1"/>
</dbReference>
<accession>A0AAU9XME4</accession>
<evidence type="ECO:0000313" key="2">
    <source>
        <dbReference type="EMBL" id="CAH3152903.1"/>
    </source>
</evidence>
<dbReference type="Proteomes" id="UP001159428">
    <property type="component" value="Unassembled WGS sequence"/>
</dbReference>
<dbReference type="EMBL" id="CALNXJ010000052">
    <property type="protein sequence ID" value="CAH3152903.1"/>
    <property type="molecule type" value="Genomic_DNA"/>
</dbReference>